<evidence type="ECO:0000256" key="4">
    <source>
        <dbReference type="ARBA" id="ARBA00022982"/>
    </source>
</evidence>
<keyword evidence="6 8" id="KW-0472">Membrane</keyword>
<dbReference type="SUPFAM" id="SSF49344">
    <property type="entry name" value="CBD9-like"/>
    <property type="match status" value="1"/>
</dbReference>
<dbReference type="AlphaFoldDB" id="A0AA39GJ51"/>
<dbReference type="PROSITE" id="PS50836">
    <property type="entry name" value="DOMON"/>
    <property type="match status" value="1"/>
</dbReference>
<feature type="transmembrane region" description="Helical" evidence="8">
    <location>
        <begin position="306"/>
        <end position="322"/>
    </location>
</feature>
<feature type="domain" description="DOMON" evidence="9">
    <location>
        <begin position="10"/>
        <end position="128"/>
    </location>
</feature>
<dbReference type="Gene3D" id="1.20.120.1770">
    <property type="match status" value="1"/>
</dbReference>
<keyword evidence="4" id="KW-0249">Electron transport</keyword>
<evidence type="ECO:0000256" key="8">
    <source>
        <dbReference type="SAM" id="Phobius"/>
    </source>
</evidence>
<comment type="subcellular location">
    <subcellularLocation>
        <location evidence="1">Membrane</location>
    </subcellularLocation>
</comment>
<comment type="caution">
    <text evidence="10">The sequence shown here is derived from an EMBL/GenBank/DDBJ whole genome shotgun (WGS) entry which is preliminary data.</text>
</comment>
<dbReference type="PANTHER" id="PTHR47797:SF4">
    <property type="entry name" value="DOMON DOMAIN-CONTAINING PROTEIN"/>
    <property type="match status" value="1"/>
</dbReference>
<keyword evidence="11" id="KW-1185">Reference proteome</keyword>
<feature type="transmembrane region" description="Helical" evidence="8">
    <location>
        <begin position="266"/>
        <end position="286"/>
    </location>
</feature>
<evidence type="ECO:0000256" key="7">
    <source>
        <dbReference type="SAM" id="MobiDB-lite"/>
    </source>
</evidence>
<dbReference type="GO" id="GO:0016020">
    <property type="term" value="C:membrane"/>
    <property type="evidence" value="ECO:0007669"/>
    <property type="project" value="UniProtKB-SubCell"/>
</dbReference>
<dbReference type="EMBL" id="JAPDFR010000003">
    <property type="protein sequence ID" value="KAK0387583.1"/>
    <property type="molecule type" value="Genomic_DNA"/>
</dbReference>
<keyword evidence="5 8" id="KW-1133">Transmembrane helix</keyword>
<reference evidence="10" key="1">
    <citation type="submission" date="2022-10" db="EMBL/GenBank/DDBJ databases">
        <title>Determination and structural analysis of whole genome sequence of Sarocladium strictum F4-1.</title>
        <authorList>
            <person name="Hu L."/>
            <person name="Jiang Y."/>
        </authorList>
    </citation>
    <scope>NUCLEOTIDE SEQUENCE</scope>
    <source>
        <strain evidence="10">F4-1</strain>
    </source>
</reference>
<dbReference type="Proteomes" id="UP001175261">
    <property type="component" value="Unassembled WGS sequence"/>
</dbReference>
<dbReference type="SMART" id="SM00664">
    <property type="entry name" value="DoH"/>
    <property type="match status" value="1"/>
</dbReference>
<evidence type="ECO:0000259" key="9">
    <source>
        <dbReference type="PROSITE" id="PS50836"/>
    </source>
</evidence>
<feature type="compositionally biased region" description="Gly residues" evidence="7">
    <location>
        <begin position="175"/>
        <end position="191"/>
    </location>
</feature>
<evidence type="ECO:0000313" key="10">
    <source>
        <dbReference type="EMBL" id="KAK0387583.1"/>
    </source>
</evidence>
<feature type="transmembrane region" description="Helical" evidence="8">
    <location>
        <begin position="230"/>
        <end position="254"/>
    </location>
</feature>
<evidence type="ECO:0000256" key="1">
    <source>
        <dbReference type="ARBA" id="ARBA00004370"/>
    </source>
</evidence>
<dbReference type="SMART" id="SM00665">
    <property type="entry name" value="B561"/>
    <property type="match status" value="1"/>
</dbReference>
<dbReference type="InterPro" id="IPR005018">
    <property type="entry name" value="DOMON_domain"/>
</dbReference>
<dbReference type="CDD" id="cd08760">
    <property type="entry name" value="Cyt_b561_FRRS1_like"/>
    <property type="match status" value="1"/>
</dbReference>
<gene>
    <name evidence="10" type="ORF">NLU13_3829</name>
</gene>
<feature type="region of interest" description="Disordered" evidence="7">
    <location>
        <begin position="169"/>
        <end position="191"/>
    </location>
</feature>
<proteinExistence type="predicted"/>
<protein>
    <recommendedName>
        <fullName evidence="9">DOMON domain-containing protein</fullName>
    </recommendedName>
</protein>
<organism evidence="10 11">
    <name type="scientific">Sarocladium strictum</name>
    <name type="common">Black bundle disease fungus</name>
    <name type="synonym">Acremonium strictum</name>
    <dbReference type="NCBI Taxonomy" id="5046"/>
    <lineage>
        <taxon>Eukaryota</taxon>
        <taxon>Fungi</taxon>
        <taxon>Dikarya</taxon>
        <taxon>Ascomycota</taxon>
        <taxon>Pezizomycotina</taxon>
        <taxon>Sordariomycetes</taxon>
        <taxon>Hypocreomycetidae</taxon>
        <taxon>Hypocreales</taxon>
        <taxon>Sarocladiaceae</taxon>
        <taxon>Sarocladium</taxon>
    </lineage>
</organism>
<keyword evidence="2" id="KW-0813">Transport</keyword>
<feature type="transmembrane region" description="Helical" evidence="8">
    <location>
        <begin position="334"/>
        <end position="356"/>
    </location>
</feature>
<dbReference type="InterPro" id="IPR015920">
    <property type="entry name" value="Cellobiose_DH-like_cyt"/>
</dbReference>
<keyword evidence="3 8" id="KW-0812">Transmembrane</keyword>
<sequence length="372" mass="39209">MVRNCPSGDSGACYQWGVPSTSSSSDNVYFQIEAPSSYSWVGLGLGSRMAGAEMFLVYKDGSGNVTLSTRTTSGEVEPHFVQRGGVELLAGSGIKDGKMVANVKCSGECSKNMDRSGSNNWIAAWLSGGQLQSSSTSADITEHSDHFNFGIDMSKASISADSNPFVGTLADSPSSGGGGGNSNSNSGGSGVTAGSSVSPKILTAHGVVMAVTFAILYPIGAILMPMLGQWLVHGVVQLIAFLLMWAGFGLGYHYSNKRGIFFDDTHMRLGTIVVALLGIQPILGWLHHTAYQRHQRRTFISHIHIWYGRILMALGIINGGLGMKKQNTDSAYKIAYAVVAGVLGGLYIGAAIWGIIKDRRAPRATSKGSGSS</sequence>
<accession>A0AA39GJ51</accession>
<dbReference type="CDD" id="cd09630">
    <property type="entry name" value="CDH_like_cytochrome"/>
    <property type="match status" value="1"/>
</dbReference>
<dbReference type="Gene3D" id="2.60.40.1210">
    <property type="entry name" value="Cellobiose dehydrogenase, cytochrome domain"/>
    <property type="match status" value="1"/>
</dbReference>
<feature type="transmembrane region" description="Helical" evidence="8">
    <location>
        <begin position="202"/>
        <end position="223"/>
    </location>
</feature>
<dbReference type="InterPro" id="IPR006593">
    <property type="entry name" value="Cyt_b561/ferric_Rdtase_TM"/>
</dbReference>
<evidence type="ECO:0000313" key="11">
    <source>
        <dbReference type="Proteomes" id="UP001175261"/>
    </source>
</evidence>
<dbReference type="PANTHER" id="PTHR47797">
    <property type="entry name" value="DEHYDROGENASE, PUTATIVE (AFU_ORTHOLOGUE AFUA_8G05805)-RELATED"/>
    <property type="match status" value="1"/>
</dbReference>
<evidence type="ECO:0000256" key="5">
    <source>
        <dbReference type="ARBA" id="ARBA00022989"/>
    </source>
</evidence>
<evidence type="ECO:0000256" key="6">
    <source>
        <dbReference type="ARBA" id="ARBA00023136"/>
    </source>
</evidence>
<dbReference type="Pfam" id="PF03188">
    <property type="entry name" value="Cytochrom_B561"/>
    <property type="match status" value="1"/>
</dbReference>
<name>A0AA39GJ51_SARSR</name>
<evidence type="ECO:0000256" key="3">
    <source>
        <dbReference type="ARBA" id="ARBA00022692"/>
    </source>
</evidence>
<dbReference type="Pfam" id="PF16010">
    <property type="entry name" value="CDH-cyt"/>
    <property type="match status" value="1"/>
</dbReference>
<evidence type="ECO:0000256" key="2">
    <source>
        <dbReference type="ARBA" id="ARBA00022448"/>
    </source>
</evidence>